<dbReference type="InterPro" id="IPR050896">
    <property type="entry name" value="Mito_lipid_metab_GTPase"/>
</dbReference>
<dbReference type="CDD" id="cd01855">
    <property type="entry name" value="YqeH"/>
    <property type="match status" value="1"/>
</dbReference>
<dbReference type="PANTHER" id="PTHR46434">
    <property type="entry name" value="GENETIC INTERACTOR OF PROHIBITINS 3, MITOCHONDRIAL"/>
    <property type="match status" value="1"/>
</dbReference>
<evidence type="ECO:0000313" key="3">
    <source>
        <dbReference type="Proteomes" id="UP000198647"/>
    </source>
</evidence>
<name>A0A1H3DNI2_9BACI</name>
<organism evidence="2 3">
    <name type="scientific">Salimicrobium album</name>
    <dbReference type="NCBI Taxonomy" id="50717"/>
    <lineage>
        <taxon>Bacteria</taxon>
        <taxon>Bacillati</taxon>
        <taxon>Bacillota</taxon>
        <taxon>Bacilli</taxon>
        <taxon>Bacillales</taxon>
        <taxon>Bacillaceae</taxon>
        <taxon>Salimicrobium</taxon>
    </lineage>
</organism>
<dbReference type="NCBIfam" id="TIGR03597">
    <property type="entry name" value="GTPase_YqeH"/>
    <property type="match status" value="1"/>
</dbReference>
<comment type="caution">
    <text evidence="2">The sequence shown here is derived from an EMBL/GenBank/DDBJ whole genome shotgun (WGS) entry which is preliminary data.</text>
</comment>
<dbReference type="EMBL" id="FNOS01000002">
    <property type="protein sequence ID" value="SDX67214.1"/>
    <property type="molecule type" value="Genomic_DNA"/>
</dbReference>
<dbReference type="InterPro" id="IPR030378">
    <property type="entry name" value="G_CP_dom"/>
</dbReference>
<dbReference type="Gene3D" id="3.40.50.300">
    <property type="entry name" value="P-loop containing nucleotide triphosphate hydrolases"/>
    <property type="match status" value="1"/>
</dbReference>
<protein>
    <recommendedName>
        <fullName evidence="1">CP-type G domain-containing protein</fullName>
    </recommendedName>
</protein>
<gene>
    <name evidence="2" type="ORF">SAMN04488081_1012</name>
</gene>
<dbReference type="Proteomes" id="UP000198647">
    <property type="component" value="Unassembled WGS sequence"/>
</dbReference>
<evidence type="ECO:0000259" key="1">
    <source>
        <dbReference type="PROSITE" id="PS51721"/>
    </source>
</evidence>
<reference evidence="2 3" key="1">
    <citation type="submission" date="2016-10" db="EMBL/GenBank/DDBJ databases">
        <authorList>
            <person name="Varghese N."/>
            <person name="Submissions S."/>
        </authorList>
    </citation>
    <scope>NUCLEOTIDE SEQUENCE [LARGE SCALE GENOMIC DNA]</scope>
    <source>
        <strain evidence="2 3">DSM 20748</strain>
    </source>
</reference>
<dbReference type="PANTHER" id="PTHR46434:SF1">
    <property type="entry name" value="GENETIC INTERACTOR OF PROHIBITINS 3, MITOCHONDRIAL"/>
    <property type="match status" value="1"/>
</dbReference>
<proteinExistence type="predicted"/>
<sequence>MDKLICAGCGAEIQTEDESAAGYAPKSALERETVICKRCFRLKHYNEVQDVDYDDDDFLEMLQQINDTDSLVVQLIDIFDFNGSLIPGLNRLTGNNPVILAANKMDLLPKSVNLNKVEKWLRREAKEAGLLVEDVHLISASTNQGIDELAKAIEQKRSRKDVFVVGTTNVGKSTLINELINRSTGIKDAITTSYFPGTTLGFIDIPLDDYSSLYDTPGVIQRHQLAHYVSDEDLKLITPQKEIKAKIYQLNEEQTLFFGGLARMDFVKGEHSSFVCYLSNRIPIHRTKMEKAGHITENRIGEMLVPPDENSLSKLPQWKRQTFRIPEGKHDVVISGLGWIMIPEGEVTVHIHAPEGVKISLRESLI</sequence>
<dbReference type="SUPFAM" id="SSF52540">
    <property type="entry name" value="P-loop containing nucleoside triphosphate hydrolases"/>
    <property type="match status" value="1"/>
</dbReference>
<dbReference type="InterPro" id="IPR006073">
    <property type="entry name" value="GTP-bd"/>
</dbReference>
<evidence type="ECO:0000313" key="2">
    <source>
        <dbReference type="EMBL" id="SDX67214.1"/>
    </source>
</evidence>
<accession>A0A1H3DNI2</accession>
<dbReference type="InterPro" id="IPR048422">
    <property type="entry name" value="NOA1/YqeH-like_C"/>
</dbReference>
<dbReference type="RefSeq" id="WP_093106085.1">
    <property type="nucleotide sequence ID" value="NZ_FNOS01000002.1"/>
</dbReference>
<dbReference type="InterPro" id="IPR019988">
    <property type="entry name" value="GTP-bd_ribosome_bgen_YqeH"/>
</dbReference>
<dbReference type="Pfam" id="PF01926">
    <property type="entry name" value="MMR_HSR1"/>
    <property type="match status" value="1"/>
</dbReference>
<dbReference type="Pfam" id="PF21516">
    <property type="entry name" value="YqeH-like_C"/>
    <property type="match status" value="1"/>
</dbReference>
<keyword evidence="3" id="KW-1185">Reference proteome</keyword>
<feature type="domain" description="CP-type G" evidence="1">
    <location>
        <begin position="59"/>
        <end position="222"/>
    </location>
</feature>
<dbReference type="InterPro" id="IPR027417">
    <property type="entry name" value="P-loop_NTPase"/>
</dbReference>
<dbReference type="PROSITE" id="PS51721">
    <property type="entry name" value="G_CP"/>
    <property type="match status" value="1"/>
</dbReference>